<reference evidence="1" key="1">
    <citation type="submission" date="2023-04" db="EMBL/GenBank/DDBJ databases">
        <authorList>
            <person name="Vijverberg K."/>
            <person name="Xiong W."/>
            <person name="Schranz E."/>
        </authorList>
    </citation>
    <scope>NUCLEOTIDE SEQUENCE</scope>
</reference>
<keyword evidence="2" id="KW-1185">Reference proteome</keyword>
<organism evidence="1 2">
    <name type="scientific">Lactuca saligna</name>
    <name type="common">Willowleaf lettuce</name>
    <dbReference type="NCBI Taxonomy" id="75948"/>
    <lineage>
        <taxon>Eukaryota</taxon>
        <taxon>Viridiplantae</taxon>
        <taxon>Streptophyta</taxon>
        <taxon>Embryophyta</taxon>
        <taxon>Tracheophyta</taxon>
        <taxon>Spermatophyta</taxon>
        <taxon>Magnoliopsida</taxon>
        <taxon>eudicotyledons</taxon>
        <taxon>Gunneridae</taxon>
        <taxon>Pentapetalae</taxon>
        <taxon>asterids</taxon>
        <taxon>campanulids</taxon>
        <taxon>Asterales</taxon>
        <taxon>Asteraceae</taxon>
        <taxon>Cichorioideae</taxon>
        <taxon>Cichorieae</taxon>
        <taxon>Lactucinae</taxon>
        <taxon>Lactuca</taxon>
    </lineage>
</organism>
<name>A0AA35ZE70_LACSI</name>
<proteinExistence type="predicted"/>
<gene>
    <name evidence="1" type="ORF">LSALG_LOCUS30096</name>
</gene>
<dbReference type="Proteomes" id="UP001177003">
    <property type="component" value="Chromosome 6"/>
</dbReference>
<protein>
    <submittedName>
        <fullName evidence="1">Uncharacterized protein</fullName>
    </submittedName>
</protein>
<accession>A0AA35ZE70</accession>
<dbReference type="AlphaFoldDB" id="A0AA35ZE70"/>
<dbReference type="EMBL" id="OX465082">
    <property type="protein sequence ID" value="CAI9290925.1"/>
    <property type="molecule type" value="Genomic_DNA"/>
</dbReference>
<evidence type="ECO:0000313" key="1">
    <source>
        <dbReference type="EMBL" id="CAI9290925.1"/>
    </source>
</evidence>
<sequence>MQVYKIVKEGLKDEAPAELVNLNNKPPDTLIIEEMQVWVEKLEEDLHIIRVDDEYSILCAKDLNPRKDEKSSPTKTNVKKIFIRSRLYRELNLQSTRGSMRRLKSGGAIREPSSFKVGIEYRRLLALENREVRF</sequence>
<evidence type="ECO:0000313" key="2">
    <source>
        <dbReference type="Proteomes" id="UP001177003"/>
    </source>
</evidence>